<gene>
    <name evidence="2" type="ORF">BSTOLATCC_MIC19002</name>
</gene>
<evidence type="ECO:0000256" key="1">
    <source>
        <dbReference type="SAM" id="Phobius"/>
    </source>
</evidence>
<feature type="transmembrane region" description="Helical" evidence="1">
    <location>
        <begin position="80"/>
        <end position="97"/>
    </location>
</feature>
<sequence>MGLSKQSGKFLLMGILIIIGLRMLTKPELYLFIWSNPATYYASYITLHTPDAKIVIQAYGGAILLFSILFLLKVEEVGEMLFYIILLGNFFVYNPFSAPTEEIFQVCLANLALMAAILILMDGVWEKIATFAERARGKRK</sequence>
<feature type="transmembrane region" description="Helical" evidence="1">
    <location>
        <begin position="103"/>
        <end position="125"/>
    </location>
</feature>
<comment type="caution">
    <text evidence="2">The sequence shown here is derived from an EMBL/GenBank/DDBJ whole genome shotgun (WGS) entry which is preliminary data.</text>
</comment>
<keyword evidence="3" id="KW-1185">Reference proteome</keyword>
<feature type="transmembrane region" description="Helical" evidence="1">
    <location>
        <begin position="54"/>
        <end position="73"/>
    </location>
</feature>
<dbReference type="AlphaFoldDB" id="A0AAU9IW70"/>
<keyword evidence="1" id="KW-0472">Membrane</keyword>
<evidence type="ECO:0000313" key="2">
    <source>
        <dbReference type="EMBL" id="CAG9317760.1"/>
    </source>
</evidence>
<proteinExistence type="predicted"/>
<reference evidence="2" key="1">
    <citation type="submission" date="2021-09" db="EMBL/GenBank/DDBJ databases">
        <authorList>
            <consortium name="AG Swart"/>
            <person name="Singh M."/>
            <person name="Singh A."/>
            <person name="Seah K."/>
            <person name="Emmerich C."/>
        </authorList>
    </citation>
    <scope>NUCLEOTIDE SEQUENCE</scope>
    <source>
        <strain evidence="2">ATCC30299</strain>
    </source>
</reference>
<name>A0AAU9IW70_9CILI</name>
<evidence type="ECO:0000313" key="3">
    <source>
        <dbReference type="Proteomes" id="UP001162131"/>
    </source>
</evidence>
<accession>A0AAU9IW70</accession>
<feature type="transmembrane region" description="Helical" evidence="1">
    <location>
        <begin position="12"/>
        <end position="34"/>
    </location>
</feature>
<keyword evidence="1" id="KW-1133">Transmembrane helix</keyword>
<dbReference type="Proteomes" id="UP001162131">
    <property type="component" value="Unassembled WGS sequence"/>
</dbReference>
<protein>
    <submittedName>
        <fullName evidence="2">Uncharacterized protein</fullName>
    </submittedName>
</protein>
<dbReference type="EMBL" id="CAJZBQ010000018">
    <property type="protein sequence ID" value="CAG9317760.1"/>
    <property type="molecule type" value="Genomic_DNA"/>
</dbReference>
<organism evidence="2 3">
    <name type="scientific">Blepharisma stoltei</name>
    <dbReference type="NCBI Taxonomy" id="1481888"/>
    <lineage>
        <taxon>Eukaryota</taxon>
        <taxon>Sar</taxon>
        <taxon>Alveolata</taxon>
        <taxon>Ciliophora</taxon>
        <taxon>Postciliodesmatophora</taxon>
        <taxon>Heterotrichea</taxon>
        <taxon>Heterotrichida</taxon>
        <taxon>Blepharismidae</taxon>
        <taxon>Blepharisma</taxon>
    </lineage>
</organism>
<keyword evidence="1" id="KW-0812">Transmembrane</keyword>